<feature type="domain" description="EamA" evidence="7">
    <location>
        <begin position="213"/>
        <end position="346"/>
    </location>
</feature>
<feature type="compositionally biased region" description="Polar residues" evidence="5">
    <location>
        <begin position="36"/>
        <end position="45"/>
    </location>
</feature>
<dbReference type="Gene3D" id="1.10.3730.20">
    <property type="match status" value="1"/>
</dbReference>
<dbReference type="AlphaFoldDB" id="A0A9Q1BMC7"/>
<dbReference type="PANTHER" id="PTHR22911:SF6">
    <property type="entry name" value="SOLUTE CARRIER FAMILY 35 MEMBER G1"/>
    <property type="match status" value="1"/>
</dbReference>
<feature type="compositionally biased region" description="Polar residues" evidence="5">
    <location>
        <begin position="1"/>
        <end position="19"/>
    </location>
</feature>
<feature type="transmembrane region" description="Helical" evidence="6">
    <location>
        <begin position="212"/>
        <end position="231"/>
    </location>
</feature>
<keyword evidence="2 6" id="KW-0812">Transmembrane</keyword>
<comment type="subcellular location">
    <subcellularLocation>
        <location evidence="1">Membrane</location>
        <topology evidence="1">Multi-pass membrane protein</topology>
    </subcellularLocation>
</comment>
<feature type="transmembrane region" description="Helical" evidence="6">
    <location>
        <begin position="125"/>
        <end position="149"/>
    </location>
</feature>
<feature type="transmembrane region" description="Helical" evidence="6">
    <location>
        <begin position="155"/>
        <end position="173"/>
    </location>
</feature>
<feature type="domain" description="EamA" evidence="7">
    <location>
        <begin position="64"/>
        <end position="196"/>
    </location>
</feature>
<name>A0A9Q1BMC7_HOLLE</name>
<feature type="transmembrane region" description="Helical" evidence="6">
    <location>
        <begin position="180"/>
        <end position="200"/>
    </location>
</feature>
<dbReference type="GO" id="GO:0016020">
    <property type="term" value="C:membrane"/>
    <property type="evidence" value="ECO:0007669"/>
    <property type="project" value="UniProtKB-SubCell"/>
</dbReference>
<evidence type="ECO:0000256" key="4">
    <source>
        <dbReference type="ARBA" id="ARBA00023136"/>
    </source>
</evidence>
<evidence type="ECO:0000256" key="2">
    <source>
        <dbReference type="ARBA" id="ARBA00022692"/>
    </source>
</evidence>
<reference evidence="8" key="1">
    <citation type="submission" date="2021-10" db="EMBL/GenBank/DDBJ databases">
        <title>Tropical sea cucumber genome reveals ecological adaptation and Cuvierian tubules defense mechanism.</title>
        <authorList>
            <person name="Chen T."/>
        </authorList>
    </citation>
    <scope>NUCLEOTIDE SEQUENCE</scope>
    <source>
        <strain evidence="8">Nanhai2018</strain>
        <tissue evidence="8">Muscle</tissue>
    </source>
</reference>
<feature type="transmembrane region" description="Helical" evidence="6">
    <location>
        <begin position="302"/>
        <end position="323"/>
    </location>
</feature>
<gene>
    <name evidence="8" type="ORF">HOLleu_28694</name>
</gene>
<comment type="caution">
    <text evidence="8">The sequence shown here is derived from an EMBL/GenBank/DDBJ whole genome shotgun (WGS) entry which is preliminary data.</text>
</comment>
<evidence type="ECO:0000256" key="3">
    <source>
        <dbReference type="ARBA" id="ARBA00022989"/>
    </source>
</evidence>
<feature type="region of interest" description="Disordered" evidence="5">
    <location>
        <begin position="1"/>
        <end position="46"/>
    </location>
</feature>
<dbReference type="Pfam" id="PF00892">
    <property type="entry name" value="EamA"/>
    <property type="match status" value="2"/>
</dbReference>
<evidence type="ECO:0000256" key="1">
    <source>
        <dbReference type="ARBA" id="ARBA00004141"/>
    </source>
</evidence>
<sequence length="361" mass="39524">MDNLGFNSEQVETTTTSFTEEAKKDVQAKEKAEIEQGQTELTTSSHDGDRINSIVILKKFIPSRGMLIACLASLLFSCEDMCLELATEKVDPILVVALFTPLIFLASLTSVLFTRTPFPKSVKLYIYLGVCGGFFSVAVTMISLAISKIPVGDAVSILNSMPLFAGCFGWIFLKQSLRPIDGVFSVLCIVGVTLIARPSFIFRQSSHEDAESIGALYALISAVSFAVSFVVGRRLQDNGVHVFVLLTVNSSMTFVFNSALCTILNLWSVPNPPYYWAFTLGAGLFDFFAQISVFLALKIERAVLVTIVLTSEIIITFVMQILIVHIIPHWYSAIGAVCIIVACIGMATRTENEPNSPENEE</sequence>
<feature type="transmembrane region" description="Helical" evidence="6">
    <location>
        <begin position="329"/>
        <end position="347"/>
    </location>
</feature>
<evidence type="ECO:0000313" key="9">
    <source>
        <dbReference type="Proteomes" id="UP001152320"/>
    </source>
</evidence>
<organism evidence="8 9">
    <name type="scientific">Holothuria leucospilota</name>
    <name type="common">Black long sea cucumber</name>
    <name type="synonym">Mertensiothuria leucospilota</name>
    <dbReference type="NCBI Taxonomy" id="206669"/>
    <lineage>
        <taxon>Eukaryota</taxon>
        <taxon>Metazoa</taxon>
        <taxon>Echinodermata</taxon>
        <taxon>Eleutherozoa</taxon>
        <taxon>Echinozoa</taxon>
        <taxon>Holothuroidea</taxon>
        <taxon>Aspidochirotacea</taxon>
        <taxon>Aspidochirotida</taxon>
        <taxon>Holothuriidae</taxon>
        <taxon>Holothuria</taxon>
    </lineage>
</organism>
<dbReference type="PANTHER" id="PTHR22911">
    <property type="entry name" value="ACYL-MALONYL CONDENSING ENZYME-RELATED"/>
    <property type="match status" value="1"/>
</dbReference>
<accession>A0A9Q1BMC7</accession>
<dbReference type="OrthoDB" id="306876at2759"/>
<evidence type="ECO:0000256" key="6">
    <source>
        <dbReference type="SAM" id="Phobius"/>
    </source>
</evidence>
<protein>
    <submittedName>
        <fullName evidence="8">Solute carrier family 35 member G1</fullName>
    </submittedName>
</protein>
<evidence type="ECO:0000313" key="8">
    <source>
        <dbReference type="EMBL" id="KAJ8029327.1"/>
    </source>
</evidence>
<feature type="transmembrane region" description="Helical" evidence="6">
    <location>
        <begin position="274"/>
        <end position="295"/>
    </location>
</feature>
<feature type="transmembrane region" description="Helical" evidence="6">
    <location>
        <begin position="243"/>
        <end position="268"/>
    </location>
</feature>
<dbReference type="SUPFAM" id="SSF103481">
    <property type="entry name" value="Multidrug resistance efflux transporter EmrE"/>
    <property type="match status" value="2"/>
</dbReference>
<dbReference type="EMBL" id="JAIZAY010000014">
    <property type="protein sequence ID" value="KAJ8029327.1"/>
    <property type="molecule type" value="Genomic_DNA"/>
</dbReference>
<feature type="transmembrane region" description="Helical" evidence="6">
    <location>
        <begin position="93"/>
        <end position="113"/>
    </location>
</feature>
<dbReference type="InterPro" id="IPR000620">
    <property type="entry name" value="EamA_dom"/>
</dbReference>
<keyword evidence="4 6" id="KW-0472">Membrane</keyword>
<feature type="compositionally biased region" description="Basic and acidic residues" evidence="5">
    <location>
        <begin position="20"/>
        <end position="34"/>
    </location>
</feature>
<keyword evidence="9" id="KW-1185">Reference proteome</keyword>
<dbReference type="InterPro" id="IPR037185">
    <property type="entry name" value="EmrE-like"/>
</dbReference>
<evidence type="ECO:0000259" key="7">
    <source>
        <dbReference type="Pfam" id="PF00892"/>
    </source>
</evidence>
<proteinExistence type="predicted"/>
<feature type="transmembrane region" description="Helical" evidence="6">
    <location>
        <begin position="66"/>
        <end position="87"/>
    </location>
</feature>
<evidence type="ECO:0000256" key="5">
    <source>
        <dbReference type="SAM" id="MobiDB-lite"/>
    </source>
</evidence>
<keyword evidence="3 6" id="KW-1133">Transmembrane helix</keyword>
<dbReference type="Proteomes" id="UP001152320">
    <property type="component" value="Chromosome 14"/>
</dbReference>